<reference evidence="2" key="2">
    <citation type="submission" date="2025-08" db="UniProtKB">
        <authorList>
            <consortium name="RefSeq"/>
        </authorList>
    </citation>
    <scope>IDENTIFICATION</scope>
    <source>
        <tissue evidence="2">Leaf</tissue>
    </source>
</reference>
<keyword evidence="1" id="KW-1185">Reference proteome</keyword>
<gene>
    <name evidence="2" type="primary">LOC142172018</name>
</gene>
<dbReference type="Proteomes" id="UP000790787">
    <property type="component" value="Chromosome 17"/>
</dbReference>
<organism evidence="1 2">
    <name type="scientific">Nicotiana tabacum</name>
    <name type="common">Common tobacco</name>
    <dbReference type="NCBI Taxonomy" id="4097"/>
    <lineage>
        <taxon>Eukaryota</taxon>
        <taxon>Viridiplantae</taxon>
        <taxon>Streptophyta</taxon>
        <taxon>Embryophyta</taxon>
        <taxon>Tracheophyta</taxon>
        <taxon>Spermatophyta</taxon>
        <taxon>Magnoliopsida</taxon>
        <taxon>eudicotyledons</taxon>
        <taxon>Gunneridae</taxon>
        <taxon>Pentapetalae</taxon>
        <taxon>asterids</taxon>
        <taxon>lamiids</taxon>
        <taxon>Solanales</taxon>
        <taxon>Solanaceae</taxon>
        <taxon>Nicotianoideae</taxon>
        <taxon>Nicotianeae</taxon>
        <taxon>Nicotiana</taxon>
    </lineage>
</organism>
<evidence type="ECO:0000313" key="1">
    <source>
        <dbReference type="Proteomes" id="UP000790787"/>
    </source>
</evidence>
<reference evidence="1" key="1">
    <citation type="journal article" date="2014" name="Nat. Commun.">
        <title>The tobacco genome sequence and its comparison with those of tomato and potato.</title>
        <authorList>
            <person name="Sierro N."/>
            <person name="Battey J.N."/>
            <person name="Ouadi S."/>
            <person name="Bakaher N."/>
            <person name="Bovet L."/>
            <person name="Willig A."/>
            <person name="Goepfert S."/>
            <person name="Peitsch M.C."/>
            <person name="Ivanov N.V."/>
        </authorList>
    </citation>
    <scope>NUCLEOTIDE SEQUENCE [LARGE SCALE GENOMIC DNA]</scope>
</reference>
<protein>
    <submittedName>
        <fullName evidence="2">Uncharacterized protein LOC142172018</fullName>
    </submittedName>
</protein>
<proteinExistence type="predicted"/>
<sequence>MGSLTNNVEPLSTTNGFAPFTLDPSHPFYIYPSHNPGSQLVFVSFNGCGFALWRSCMLTSLSTKNKLSILDGRVSQPSPESPYFPYWERCNDMVKAWIINYVSKDLATSVMCFKTAKEVWKDINERFGQFNGSKYIQIQRKISSTTQGSSDIASYFTKMRSLWDELNSSYVWHSLLQQDESQKEAQSPAPNFSGDISFFLVSHASSSTNRNFTLKINFETRKGTTSRTCKYCKKPGHSVDKCYKLHDFPPDFKFTINKKSASCVQVENAAVVPTNSFPQTTNSSTHGSTKEQYKHLLTLFQQAQMSVGHTSEATNVDNSAFAHFAGLFSRYDIASVDSHTCASSQLGVNPWILDTGANNHMTPYKYLLFNVHSLIKSFLVTLPNGYKVKIISIGSLHLRHDIILLNFLLVPSFHFNLIFVHQLISQLDCLALFTKLLCYLHGPSLKRPLEIDNAVGSLYYLYPDADMFPTSSTSMSYCSPYNSLLVSNSDASIPACNQSSTLVSLPSSVQAFRSDNAFELGSSSEAIMFFSSQGILHQTTIPHTAQQNGVALEGNQTWYIIPLSPHKKAIPCKWVYKIKQRAGGSIERYKARLVIRGDTHKEGIDYTETFSPVVKLTTIKCLLTLAVKWGWTVFQLDVNNAFLHGDLHEEVYMKIPPGLEVCAYPDSGPLVYRLKKSLYGLRQASRQWFSKMSEALHSKGYIASMNDYSLFTKFLQALK</sequence>
<evidence type="ECO:0000313" key="2">
    <source>
        <dbReference type="RefSeq" id="XP_075091871.1"/>
    </source>
</evidence>
<accession>A0AC58T3R2</accession>
<name>A0AC58T3R2_TOBAC</name>
<dbReference type="RefSeq" id="XP_075091871.1">
    <property type="nucleotide sequence ID" value="XM_075235770.1"/>
</dbReference>